<keyword evidence="4" id="KW-0479">Metal-binding</keyword>
<reference evidence="10" key="1">
    <citation type="submission" date="2025-08" db="UniProtKB">
        <authorList>
            <consortium name="Ensembl"/>
        </authorList>
    </citation>
    <scope>IDENTIFICATION</scope>
</reference>
<evidence type="ECO:0000256" key="1">
    <source>
        <dbReference type="ARBA" id="ARBA00004613"/>
    </source>
</evidence>
<sequence>MGPLVYVSLWFLSFFVGATEGNTCPREWLRYQGNCYGFFQKKLSWHEAEIECQQYGHGTHLASILARPETLLLSKYISIYKKESGVDVWIGLHDIRHNGNWRWTDESVYNYKAWIRGEPNNLWTSEYCVALRASTDRNIIKKSCQETCKTNYIMDILKSEGRES</sequence>
<dbReference type="InterPro" id="IPR016187">
    <property type="entry name" value="CTDL_fold"/>
</dbReference>
<protein>
    <recommendedName>
        <fullName evidence="9">C-type lectin domain-containing protein</fullName>
    </recommendedName>
</protein>
<evidence type="ECO:0000313" key="11">
    <source>
        <dbReference type="Proteomes" id="UP000694421"/>
    </source>
</evidence>
<evidence type="ECO:0000256" key="5">
    <source>
        <dbReference type="ARBA" id="ARBA00022734"/>
    </source>
</evidence>
<dbReference type="InterPro" id="IPR001304">
    <property type="entry name" value="C-type_lectin-like"/>
</dbReference>
<evidence type="ECO:0000256" key="7">
    <source>
        <dbReference type="ARBA" id="ARBA00023157"/>
    </source>
</evidence>
<name>A0A8D0BHG8_SALMN</name>
<keyword evidence="8" id="KW-0732">Signal</keyword>
<dbReference type="PANTHER" id="PTHR22803">
    <property type="entry name" value="MANNOSE, PHOSPHOLIPASE, LECTIN RECEPTOR RELATED"/>
    <property type="match status" value="1"/>
</dbReference>
<dbReference type="InterPro" id="IPR050111">
    <property type="entry name" value="C-type_lectin/snaclec_domain"/>
</dbReference>
<evidence type="ECO:0000256" key="2">
    <source>
        <dbReference type="ARBA" id="ARBA00006250"/>
    </source>
</evidence>
<keyword evidence="5" id="KW-0430">Lectin</keyword>
<feature type="chain" id="PRO_5034935939" description="C-type lectin domain-containing protein" evidence="8">
    <location>
        <begin position="22"/>
        <end position="164"/>
    </location>
</feature>
<reference evidence="10" key="2">
    <citation type="submission" date="2025-09" db="UniProtKB">
        <authorList>
            <consortium name="Ensembl"/>
        </authorList>
    </citation>
    <scope>IDENTIFICATION</scope>
</reference>
<organism evidence="10 11">
    <name type="scientific">Salvator merianae</name>
    <name type="common">Argentine black and white tegu</name>
    <name type="synonym">Tupinambis merianae</name>
    <dbReference type="NCBI Taxonomy" id="96440"/>
    <lineage>
        <taxon>Eukaryota</taxon>
        <taxon>Metazoa</taxon>
        <taxon>Chordata</taxon>
        <taxon>Craniata</taxon>
        <taxon>Vertebrata</taxon>
        <taxon>Euteleostomi</taxon>
        <taxon>Lepidosauria</taxon>
        <taxon>Squamata</taxon>
        <taxon>Bifurcata</taxon>
        <taxon>Unidentata</taxon>
        <taxon>Episquamata</taxon>
        <taxon>Laterata</taxon>
        <taxon>Teiioidea</taxon>
        <taxon>Teiidae</taxon>
        <taxon>Salvator</taxon>
    </lineage>
</organism>
<comment type="subcellular location">
    <subcellularLocation>
        <location evidence="1">Secreted</location>
    </subcellularLocation>
</comment>
<dbReference type="AlphaFoldDB" id="A0A8D0BHG8"/>
<evidence type="ECO:0000313" key="10">
    <source>
        <dbReference type="Ensembl" id="ENSSMRP00000008398.1"/>
    </source>
</evidence>
<dbReference type="Gene3D" id="3.10.100.10">
    <property type="entry name" value="Mannose-Binding Protein A, subunit A"/>
    <property type="match status" value="1"/>
</dbReference>
<dbReference type="Ensembl" id="ENSSMRT00000009820.1">
    <property type="protein sequence ID" value="ENSSMRP00000008398.1"/>
    <property type="gene ID" value="ENSSMRG00000006732.1"/>
</dbReference>
<keyword evidence="3" id="KW-0964">Secreted</keyword>
<dbReference type="FunFam" id="3.10.100.10:FF:000015">
    <property type="entry name" value="C-type lectin Cal"/>
    <property type="match status" value="1"/>
</dbReference>
<dbReference type="GeneTree" id="ENSGT00940000161814"/>
<dbReference type="SMART" id="SM00034">
    <property type="entry name" value="CLECT"/>
    <property type="match status" value="1"/>
</dbReference>
<dbReference type="GO" id="GO:0005576">
    <property type="term" value="C:extracellular region"/>
    <property type="evidence" value="ECO:0007669"/>
    <property type="project" value="UniProtKB-SubCell"/>
</dbReference>
<evidence type="ECO:0000256" key="8">
    <source>
        <dbReference type="SAM" id="SignalP"/>
    </source>
</evidence>
<dbReference type="InterPro" id="IPR016186">
    <property type="entry name" value="C-type_lectin-like/link_sf"/>
</dbReference>
<evidence type="ECO:0000259" key="9">
    <source>
        <dbReference type="PROSITE" id="PS50041"/>
    </source>
</evidence>
<keyword evidence="6" id="KW-0106">Calcium</keyword>
<dbReference type="SUPFAM" id="SSF56436">
    <property type="entry name" value="C-type lectin-like"/>
    <property type="match status" value="1"/>
</dbReference>
<accession>A0A8D0BHG8</accession>
<comment type="similarity">
    <text evidence="2">Belongs to the true venom lectin family.</text>
</comment>
<evidence type="ECO:0000256" key="4">
    <source>
        <dbReference type="ARBA" id="ARBA00022723"/>
    </source>
</evidence>
<dbReference type="PROSITE" id="PS50041">
    <property type="entry name" value="C_TYPE_LECTIN_2"/>
    <property type="match status" value="1"/>
</dbReference>
<dbReference type="Proteomes" id="UP000694421">
    <property type="component" value="Unplaced"/>
</dbReference>
<dbReference type="GO" id="GO:0046872">
    <property type="term" value="F:metal ion binding"/>
    <property type="evidence" value="ECO:0007669"/>
    <property type="project" value="UniProtKB-KW"/>
</dbReference>
<dbReference type="GO" id="GO:0030246">
    <property type="term" value="F:carbohydrate binding"/>
    <property type="evidence" value="ECO:0007669"/>
    <property type="project" value="UniProtKB-KW"/>
</dbReference>
<dbReference type="Pfam" id="PF00059">
    <property type="entry name" value="Lectin_C"/>
    <property type="match status" value="1"/>
</dbReference>
<feature type="domain" description="C-type lectin" evidence="9">
    <location>
        <begin position="31"/>
        <end position="146"/>
    </location>
</feature>
<dbReference type="PRINTS" id="PR01504">
    <property type="entry name" value="PNCREATITSAP"/>
</dbReference>
<keyword evidence="7" id="KW-1015">Disulfide bond</keyword>
<feature type="signal peptide" evidence="8">
    <location>
        <begin position="1"/>
        <end position="21"/>
    </location>
</feature>
<evidence type="ECO:0000256" key="3">
    <source>
        <dbReference type="ARBA" id="ARBA00022525"/>
    </source>
</evidence>
<keyword evidence="11" id="KW-1185">Reference proteome</keyword>
<evidence type="ECO:0000256" key="6">
    <source>
        <dbReference type="ARBA" id="ARBA00022837"/>
    </source>
</evidence>
<proteinExistence type="inferred from homology"/>